<evidence type="ECO:0000313" key="2">
    <source>
        <dbReference type="Proteomes" id="UP000887116"/>
    </source>
</evidence>
<reference evidence="1" key="1">
    <citation type="submission" date="2020-07" db="EMBL/GenBank/DDBJ databases">
        <title>Multicomponent nature underlies the extraordinary mechanical properties of spider dragline silk.</title>
        <authorList>
            <person name="Kono N."/>
            <person name="Nakamura H."/>
            <person name="Mori M."/>
            <person name="Yoshida Y."/>
            <person name="Ohtoshi R."/>
            <person name="Malay A.D."/>
            <person name="Moran D.A.P."/>
            <person name="Tomita M."/>
            <person name="Numata K."/>
            <person name="Arakawa K."/>
        </authorList>
    </citation>
    <scope>NUCLEOTIDE SEQUENCE</scope>
</reference>
<name>A0A8X6LZM2_TRICU</name>
<sequence length="244" mass="27390">MQRRSESHNEANSLLLELLLQQLPPNSQSILASIQPLTAQKASEVADRILEVTPAQEVKELRRSRSFSRNRFNFRKHGKRPKPTASNLCWYHYKFASNARKYIHSPVLSRKTSTGKSSGDLCLAFDFRSPFRSRSGSQATFIRKSVFDKLIPVQLFPLNSTLTGFGKSQGETIINENGVTIKSKPKCIEEISNLSVLPINLSPDGFENNIAPDIPQICQSNVKTITPNFVPGKKVVLHEDDQKL</sequence>
<dbReference type="AlphaFoldDB" id="A0A8X6LZM2"/>
<keyword evidence="2" id="KW-1185">Reference proteome</keyword>
<proteinExistence type="predicted"/>
<gene>
    <name evidence="1" type="primary">TY3B-G_323</name>
    <name evidence="1" type="ORF">TNCT_394451</name>
</gene>
<accession>A0A8X6LZM2</accession>
<comment type="caution">
    <text evidence="1">The sequence shown here is derived from an EMBL/GenBank/DDBJ whole genome shotgun (WGS) entry which is preliminary data.</text>
</comment>
<dbReference type="Proteomes" id="UP000887116">
    <property type="component" value="Unassembled WGS sequence"/>
</dbReference>
<dbReference type="EMBL" id="BMAO01038598">
    <property type="protein sequence ID" value="GFR25899.1"/>
    <property type="molecule type" value="Genomic_DNA"/>
</dbReference>
<organism evidence="1 2">
    <name type="scientific">Trichonephila clavata</name>
    <name type="common">Joro spider</name>
    <name type="synonym">Nephila clavata</name>
    <dbReference type="NCBI Taxonomy" id="2740835"/>
    <lineage>
        <taxon>Eukaryota</taxon>
        <taxon>Metazoa</taxon>
        <taxon>Ecdysozoa</taxon>
        <taxon>Arthropoda</taxon>
        <taxon>Chelicerata</taxon>
        <taxon>Arachnida</taxon>
        <taxon>Araneae</taxon>
        <taxon>Araneomorphae</taxon>
        <taxon>Entelegynae</taxon>
        <taxon>Araneoidea</taxon>
        <taxon>Nephilidae</taxon>
        <taxon>Trichonephila</taxon>
    </lineage>
</organism>
<evidence type="ECO:0000313" key="1">
    <source>
        <dbReference type="EMBL" id="GFR25899.1"/>
    </source>
</evidence>
<protein>
    <submittedName>
        <fullName evidence="1">Transposon Ty3-G Gag-Pol polyprotein</fullName>
    </submittedName>
</protein>